<feature type="compositionally biased region" description="Basic and acidic residues" evidence="2">
    <location>
        <begin position="50"/>
        <end position="63"/>
    </location>
</feature>
<feature type="compositionally biased region" description="Basic residues" evidence="2">
    <location>
        <begin position="642"/>
        <end position="659"/>
    </location>
</feature>
<evidence type="ECO:0008006" key="5">
    <source>
        <dbReference type="Google" id="ProtNLM"/>
    </source>
</evidence>
<dbReference type="OrthoDB" id="5226996at2759"/>
<feature type="compositionally biased region" description="Basic and acidic residues" evidence="2">
    <location>
        <begin position="839"/>
        <end position="851"/>
    </location>
</feature>
<feature type="coiled-coil region" evidence="1">
    <location>
        <begin position="225"/>
        <end position="260"/>
    </location>
</feature>
<proteinExistence type="predicted"/>
<feature type="compositionally biased region" description="Polar residues" evidence="2">
    <location>
        <begin position="356"/>
        <end position="367"/>
    </location>
</feature>
<dbReference type="GeneID" id="54562226"/>
<feature type="compositionally biased region" description="Polar residues" evidence="2">
    <location>
        <begin position="673"/>
        <end position="683"/>
    </location>
</feature>
<feature type="compositionally biased region" description="Basic residues" evidence="2">
    <location>
        <begin position="587"/>
        <end position="598"/>
    </location>
</feature>
<feature type="coiled-coil region" evidence="1">
    <location>
        <begin position="390"/>
        <end position="417"/>
    </location>
</feature>
<feature type="compositionally biased region" description="Low complexity" evidence="2">
    <location>
        <begin position="553"/>
        <end position="566"/>
    </location>
</feature>
<feature type="region of interest" description="Disordered" evidence="2">
    <location>
        <begin position="356"/>
        <end position="375"/>
    </location>
</feature>
<feature type="compositionally biased region" description="Low complexity" evidence="2">
    <location>
        <begin position="806"/>
        <end position="820"/>
    </location>
</feature>
<feature type="compositionally biased region" description="Acidic residues" evidence="2">
    <location>
        <begin position="710"/>
        <end position="722"/>
    </location>
</feature>
<evidence type="ECO:0000256" key="1">
    <source>
        <dbReference type="SAM" id="Coils"/>
    </source>
</evidence>
<reference evidence="3" key="1">
    <citation type="journal article" date="2020" name="Stud. Mycol.">
        <title>101 Dothideomycetes genomes: a test case for predicting lifestyles and emergence of pathogens.</title>
        <authorList>
            <person name="Haridas S."/>
            <person name="Albert R."/>
            <person name="Binder M."/>
            <person name="Bloem J."/>
            <person name="Labutti K."/>
            <person name="Salamov A."/>
            <person name="Andreopoulos B."/>
            <person name="Baker S."/>
            <person name="Barry K."/>
            <person name="Bills G."/>
            <person name="Bluhm B."/>
            <person name="Cannon C."/>
            <person name="Castanera R."/>
            <person name="Culley D."/>
            <person name="Daum C."/>
            <person name="Ezra D."/>
            <person name="Gonzalez J."/>
            <person name="Henrissat B."/>
            <person name="Kuo A."/>
            <person name="Liang C."/>
            <person name="Lipzen A."/>
            <person name="Lutzoni F."/>
            <person name="Magnuson J."/>
            <person name="Mondo S."/>
            <person name="Nolan M."/>
            <person name="Ohm R."/>
            <person name="Pangilinan J."/>
            <person name="Park H.-J."/>
            <person name="Ramirez L."/>
            <person name="Alfaro M."/>
            <person name="Sun H."/>
            <person name="Tritt A."/>
            <person name="Yoshinaga Y."/>
            <person name="Zwiers L.-H."/>
            <person name="Turgeon B."/>
            <person name="Goodwin S."/>
            <person name="Spatafora J."/>
            <person name="Crous P."/>
            <person name="Grigoriev I."/>
        </authorList>
    </citation>
    <scope>NUCLEOTIDE SEQUENCE</scope>
    <source>
        <strain evidence="3">ATCC 36951</strain>
    </source>
</reference>
<feature type="region of interest" description="Disordered" evidence="2">
    <location>
        <begin position="267"/>
        <end position="344"/>
    </location>
</feature>
<name>A0A6A6C289_ZASCE</name>
<dbReference type="Proteomes" id="UP000799537">
    <property type="component" value="Unassembled WGS sequence"/>
</dbReference>
<keyword evidence="1" id="KW-0175">Coiled coil</keyword>
<evidence type="ECO:0000313" key="3">
    <source>
        <dbReference type="EMBL" id="KAF2161227.1"/>
    </source>
</evidence>
<feature type="region of interest" description="Disordered" evidence="2">
    <location>
        <begin position="1"/>
        <end position="151"/>
    </location>
</feature>
<sequence>MEESPPRPPVPPKDPGYQYQSSMDGSRPPTAQSGSKRKREAQDDTLYELRNGRLEVPDSDGHTPKRSRSARGVQSDGDVSTDETPMQQRNLRRKKGIRNLSNLNLRHAASLGNLPQRQTSPARESRFQEGSLNDKPSEKPPSVFTRFERSESGNLIQVDQLMEDYHDGMPMSADSVAATLEYENATRDQRVAEITASRQKKEEGSGIFRFGRSLAATFNPVSVWNKLWAEQKEELSRKAQEEAERKARKAEAEARYAQLKSTGQLGLKPVGVATPHDSAVTLNGGSTYREHQRNVSNGSVVRTSYDDIASQEGSEMPDSDVKQLRSSKSRLHLRRPSLQSLRGGLKRIGSVTNLVGATNRDSSSSVSPAKADIEGSALRKSHSKFDLKKQNRLSKRVSDLEVKLQKARGELEEALVQASPMPQLGNKYQRFTPSSTIRRPKFVPGALPTLPSERVLFPEQLGFRGDEEERVTQRMPRKALDLSTAFDDIDDEDEDMEDTPREKSHPARGVYEASSKATSDPYAGDQHDEPNMTSELTELTSEVEHTNGADPMTTAGGSAETTTEPTQHVANPDLDKKLKALNDNIKITKKSKSKKRSSKSFNDRTYRPSAGSEDDDDIDEQGTAAKKKRKSTGKTDTSPQNKRGKQKSPRGKAAVKKTQTRFSPDETERNDLPTATSYDQNNDVVMAGAEGSEDELAQIPSVRSSITSEDQLEPVYEEEEEMTTTTTTIPVKDVPSKPTAKATPARYMHTATRSRSNSPHKRNGPVKAATEEKMMMRAANAAQLKRTSRSRSPPPVNGYSKVEITNDVVKVVPGKGDVPNLPKGANGSFESLPEVEVEVVSKEKRSSKDDNYEWPDDVF</sequence>
<dbReference type="AlphaFoldDB" id="A0A6A6C289"/>
<dbReference type="RefSeq" id="XP_033662116.1">
    <property type="nucleotide sequence ID" value="XM_033808954.1"/>
</dbReference>
<evidence type="ECO:0000313" key="4">
    <source>
        <dbReference type="Proteomes" id="UP000799537"/>
    </source>
</evidence>
<dbReference type="EMBL" id="ML993620">
    <property type="protein sequence ID" value="KAF2161227.1"/>
    <property type="molecule type" value="Genomic_DNA"/>
</dbReference>
<feature type="compositionally biased region" description="Polar residues" evidence="2">
    <location>
        <begin position="18"/>
        <end position="34"/>
    </location>
</feature>
<feature type="compositionally biased region" description="Basic residues" evidence="2">
    <location>
        <begin position="325"/>
        <end position="335"/>
    </location>
</feature>
<protein>
    <recommendedName>
        <fullName evidence="5">Nuclear RNA binding protein</fullName>
    </recommendedName>
</protein>
<feature type="compositionally biased region" description="Pro residues" evidence="2">
    <location>
        <begin position="1"/>
        <end position="14"/>
    </location>
</feature>
<feature type="compositionally biased region" description="Polar residues" evidence="2">
    <location>
        <begin position="113"/>
        <end position="122"/>
    </location>
</feature>
<gene>
    <name evidence="3" type="ORF">M409DRAFT_28266</name>
</gene>
<keyword evidence="4" id="KW-1185">Reference proteome</keyword>
<evidence type="ECO:0000256" key="2">
    <source>
        <dbReference type="SAM" id="MobiDB-lite"/>
    </source>
</evidence>
<accession>A0A6A6C289</accession>
<feature type="compositionally biased region" description="Acidic residues" evidence="2">
    <location>
        <begin position="487"/>
        <end position="497"/>
    </location>
</feature>
<organism evidence="3 4">
    <name type="scientific">Zasmidium cellare ATCC 36951</name>
    <dbReference type="NCBI Taxonomy" id="1080233"/>
    <lineage>
        <taxon>Eukaryota</taxon>
        <taxon>Fungi</taxon>
        <taxon>Dikarya</taxon>
        <taxon>Ascomycota</taxon>
        <taxon>Pezizomycotina</taxon>
        <taxon>Dothideomycetes</taxon>
        <taxon>Dothideomycetidae</taxon>
        <taxon>Mycosphaerellales</taxon>
        <taxon>Mycosphaerellaceae</taxon>
        <taxon>Zasmidium</taxon>
    </lineage>
</organism>
<feature type="region of interest" description="Disordered" evidence="2">
    <location>
        <begin position="465"/>
        <end position="859"/>
    </location>
</feature>